<protein>
    <submittedName>
        <fullName evidence="3">Polymer-forming cytoskeletal protein</fullName>
    </submittedName>
</protein>
<accession>A0A831TDS9</accession>
<proteinExistence type="inferred from homology"/>
<comment type="caution">
    <text evidence="3">The sequence shown here is derived from an EMBL/GenBank/DDBJ whole genome shotgun (WGS) entry which is preliminary data.</text>
</comment>
<dbReference type="PANTHER" id="PTHR35024:SF4">
    <property type="entry name" value="POLYMER-FORMING CYTOSKELETAL PROTEIN"/>
    <property type="match status" value="1"/>
</dbReference>
<dbReference type="EMBL" id="DSIY01000045">
    <property type="protein sequence ID" value="HEG90215.1"/>
    <property type="molecule type" value="Genomic_DNA"/>
</dbReference>
<dbReference type="Pfam" id="PF04519">
    <property type="entry name" value="Bactofilin"/>
    <property type="match status" value="1"/>
</dbReference>
<evidence type="ECO:0000313" key="3">
    <source>
        <dbReference type="EMBL" id="HEG90215.1"/>
    </source>
</evidence>
<dbReference type="AlphaFoldDB" id="A0A831TDS9"/>
<feature type="region of interest" description="Disordered" evidence="2">
    <location>
        <begin position="123"/>
        <end position="162"/>
    </location>
</feature>
<evidence type="ECO:0000256" key="1">
    <source>
        <dbReference type="ARBA" id="ARBA00044755"/>
    </source>
</evidence>
<dbReference type="PANTHER" id="PTHR35024">
    <property type="entry name" value="HYPOTHETICAL CYTOSOLIC PROTEIN"/>
    <property type="match status" value="1"/>
</dbReference>
<dbReference type="InterPro" id="IPR007607">
    <property type="entry name" value="BacA/B"/>
</dbReference>
<evidence type="ECO:0000256" key="2">
    <source>
        <dbReference type="SAM" id="MobiDB-lite"/>
    </source>
</evidence>
<feature type="compositionally biased region" description="Basic and acidic residues" evidence="2">
    <location>
        <begin position="146"/>
        <end position="156"/>
    </location>
</feature>
<sequence>MSYESPAVARMSSQTTAPESLSLIDRYSSVDGTFTTTRDVRIEGELRGTLRCDGYVHVAEGAVVEATVEAANITVAGQLRGSIACRGKLTILNTGQVQGTITTQLLVVNEGGRCEGELQMDAGDGATQSMLASAVRAPSRRSGRQGGDDRSNEEKASPLPGD</sequence>
<reference evidence="3" key="1">
    <citation type="journal article" date="2020" name="mSystems">
        <title>Genome- and Community-Level Interaction Insights into Carbon Utilization and Element Cycling Functions of Hydrothermarchaeota in Hydrothermal Sediment.</title>
        <authorList>
            <person name="Zhou Z."/>
            <person name="Liu Y."/>
            <person name="Xu W."/>
            <person name="Pan J."/>
            <person name="Luo Z.H."/>
            <person name="Li M."/>
        </authorList>
    </citation>
    <scope>NUCLEOTIDE SEQUENCE [LARGE SCALE GENOMIC DNA]</scope>
    <source>
        <strain evidence="3">SpSt-210</strain>
    </source>
</reference>
<comment type="similarity">
    <text evidence="1">Belongs to the bactofilin family.</text>
</comment>
<organism evidence="3">
    <name type="scientific">Thermorudis peleae</name>
    <dbReference type="NCBI Taxonomy" id="1382356"/>
    <lineage>
        <taxon>Bacteria</taxon>
        <taxon>Pseudomonadati</taxon>
        <taxon>Thermomicrobiota</taxon>
        <taxon>Thermomicrobia</taxon>
        <taxon>Thermomicrobia incertae sedis</taxon>
        <taxon>Thermorudis</taxon>
    </lineage>
</organism>
<name>A0A831TDS9_9BACT</name>
<gene>
    <name evidence="3" type="ORF">ENP34_02025</name>
</gene>